<dbReference type="AlphaFoldDB" id="A0A1F7WHQ1"/>
<feature type="chain" id="PRO_5009533429" description="Porin domain-containing protein" evidence="1">
    <location>
        <begin position="20"/>
        <end position="424"/>
    </location>
</feature>
<protein>
    <recommendedName>
        <fullName evidence="4">Porin domain-containing protein</fullName>
    </recommendedName>
</protein>
<sequence>MFRNFKSLAVLTLTAFVCAGIFAGAADAKSQKKTAKKKKYMTEEEVVDIVKRALAEKELQDTMAKEAETVQKDKEVAELVAKVVADKEKEMNDKAKKDKENEISIGGYMQVMYSDMEGQAAGTGANWNVSRARLIMKKKLNDKTSFFSQYNANTTNQDSSQFAIIDMYVDHKLTSDLGLQLGQFIIPTGYQPSLISPKDTYMINLGQIYHNAAHDMNALWDTRDLGLRMQYKQKGSKFDYSLAVANGTGILSGIQRSDAKTVFGRIGYEPNKYWKLGIYGLSGKRYKAAAVANPIYGASAAATTAGDKDRKRAGFDFRFKKEKFTLQGDYQMMETGLPGRAANLKGKGYFVEAGYYVRPKFELTLKNDMLKPDDTNVLSKSTVNAGGFNWYFDKKAKFQLVISKIKETVEVKNDRVDSLVTVEF</sequence>
<evidence type="ECO:0000313" key="2">
    <source>
        <dbReference type="EMBL" id="OGM02374.1"/>
    </source>
</evidence>
<evidence type="ECO:0000313" key="3">
    <source>
        <dbReference type="Proteomes" id="UP000178735"/>
    </source>
</evidence>
<proteinExistence type="predicted"/>
<dbReference type="Pfam" id="PF07396">
    <property type="entry name" value="Porin_O_P"/>
    <property type="match status" value="2"/>
</dbReference>
<gene>
    <name evidence="2" type="ORF">A2008_12660</name>
</gene>
<organism evidence="2 3">
    <name type="scientific">Candidatus Wallbacteria bacterium GWC2_49_35</name>
    <dbReference type="NCBI Taxonomy" id="1817813"/>
    <lineage>
        <taxon>Bacteria</taxon>
        <taxon>Candidatus Walliibacteriota</taxon>
    </lineage>
</organism>
<evidence type="ECO:0000256" key="1">
    <source>
        <dbReference type="SAM" id="SignalP"/>
    </source>
</evidence>
<dbReference type="SUPFAM" id="SSF56935">
    <property type="entry name" value="Porins"/>
    <property type="match status" value="1"/>
</dbReference>
<comment type="caution">
    <text evidence="2">The sequence shown here is derived from an EMBL/GenBank/DDBJ whole genome shotgun (WGS) entry which is preliminary data.</text>
</comment>
<dbReference type="InterPro" id="IPR010870">
    <property type="entry name" value="Porin_O/P"/>
</dbReference>
<keyword evidence="1" id="KW-0732">Signal</keyword>
<dbReference type="Gene3D" id="2.40.160.10">
    <property type="entry name" value="Porin"/>
    <property type="match status" value="1"/>
</dbReference>
<dbReference type="EMBL" id="MGFH01000209">
    <property type="protein sequence ID" value="OGM02374.1"/>
    <property type="molecule type" value="Genomic_DNA"/>
</dbReference>
<dbReference type="InterPro" id="IPR023614">
    <property type="entry name" value="Porin_dom_sf"/>
</dbReference>
<name>A0A1F7WHQ1_9BACT</name>
<evidence type="ECO:0008006" key="4">
    <source>
        <dbReference type="Google" id="ProtNLM"/>
    </source>
</evidence>
<reference evidence="2 3" key="1">
    <citation type="journal article" date="2016" name="Nat. Commun.">
        <title>Thousands of microbial genomes shed light on interconnected biogeochemical processes in an aquifer system.</title>
        <authorList>
            <person name="Anantharaman K."/>
            <person name="Brown C.T."/>
            <person name="Hug L.A."/>
            <person name="Sharon I."/>
            <person name="Castelle C.J."/>
            <person name="Probst A.J."/>
            <person name="Thomas B.C."/>
            <person name="Singh A."/>
            <person name="Wilkins M.J."/>
            <person name="Karaoz U."/>
            <person name="Brodie E.L."/>
            <person name="Williams K.H."/>
            <person name="Hubbard S.S."/>
            <person name="Banfield J.F."/>
        </authorList>
    </citation>
    <scope>NUCLEOTIDE SEQUENCE [LARGE SCALE GENOMIC DNA]</scope>
</reference>
<feature type="signal peptide" evidence="1">
    <location>
        <begin position="1"/>
        <end position="19"/>
    </location>
</feature>
<accession>A0A1F7WHQ1</accession>
<dbReference type="Proteomes" id="UP000178735">
    <property type="component" value="Unassembled WGS sequence"/>
</dbReference>